<dbReference type="SUPFAM" id="SSF53795">
    <property type="entry name" value="PEP carboxykinase-like"/>
    <property type="match status" value="1"/>
</dbReference>
<dbReference type="Gene3D" id="3.40.50.300">
    <property type="entry name" value="P-loop containing nucleotide triphosphate hydrolases"/>
    <property type="match status" value="1"/>
</dbReference>
<reference evidence="1 2" key="1">
    <citation type="submission" date="2024-09" db="EMBL/GenBank/DDBJ databases">
        <authorList>
            <person name="Sun Q."/>
            <person name="Mori K."/>
        </authorList>
    </citation>
    <scope>NUCLEOTIDE SEQUENCE [LARGE SCALE GENOMIC DNA]</scope>
    <source>
        <strain evidence="1 2">CCM 4839</strain>
    </source>
</reference>
<organism evidence="1 2">
    <name type="scientific">Paenibacillus mendelii</name>
    <dbReference type="NCBI Taxonomy" id="206163"/>
    <lineage>
        <taxon>Bacteria</taxon>
        <taxon>Bacillati</taxon>
        <taxon>Bacillota</taxon>
        <taxon>Bacilli</taxon>
        <taxon>Bacillales</taxon>
        <taxon>Paenibacillaceae</taxon>
        <taxon>Paenibacillus</taxon>
    </lineage>
</organism>
<evidence type="ECO:0000313" key="2">
    <source>
        <dbReference type="Proteomes" id="UP001589818"/>
    </source>
</evidence>
<sequence>MLETVNLTVYKAFGYHIQSSIPLPELQLCGDDEAGIDVVIGTMDLTEAWSAHSTPPQKLVVTENLVMFEIADTAIFAIRKGRAIEVSPMEGADEDRLRLYILGTCMGALLLQRRILPMHGSAVAIDGKAYAIIGHSGNGKSTLASAFLQRGYQLLSDDIIAVTLGENNMPYVTPAYPQQKLWEESLQAFGMETRQYRPLYDRETKYAIPVQSQFAEEALQLAGVFELVKTESSQARLRRVEKLERLQLLYRHTYRNILLADSGLSEWHLQTTASFAGKIDFYQLCRPVQQFTAHQLATIILKAIGKEITTND</sequence>
<gene>
    <name evidence="1" type="ORF">ACFFJ8_32420</name>
</gene>
<comment type="caution">
    <text evidence="1">The sequence shown here is derived from an EMBL/GenBank/DDBJ whole genome shotgun (WGS) entry which is preliminary data.</text>
</comment>
<keyword evidence="2" id="KW-1185">Reference proteome</keyword>
<evidence type="ECO:0000313" key="1">
    <source>
        <dbReference type="EMBL" id="MFC0396066.1"/>
    </source>
</evidence>
<dbReference type="Proteomes" id="UP001589818">
    <property type="component" value="Unassembled WGS sequence"/>
</dbReference>
<proteinExistence type="predicted"/>
<dbReference type="InterPro" id="IPR027417">
    <property type="entry name" value="P-loop_NTPase"/>
</dbReference>
<dbReference type="RefSeq" id="WP_204817246.1">
    <property type="nucleotide sequence ID" value="NZ_JANHOF010000002.1"/>
</dbReference>
<name>A0ABV6JJH7_9BACL</name>
<accession>A0ABV6JJH7</accession>
<dbReference type="EMBL" id="JBHLVF010000047">
    <property type="protein sequence ID" value="MFC0396066.1"/>
    <property type="molecule type" value="Genomic_DNA"/>
</dbReference>
<protein>
    <submittedName>
        <fullName evidence="1">Aldolase</fullName>
    </submittedName>
</protein>